<organism evidence="1 2">
    <name type="scientific">Arcticibacter svalbardensis MN12-7</name>
    <dbReference type="NCBI Taxonomy" id="1150600"/>
    <lineage>
        <taxon>Bacteria</taxon>
        <taxon>Pseudomonadati</taxon>
        <taxon>Bacteroidota</taxon>
        <taxon>Sphingobacteriia</taxon>
        <taxon>Sphingobacteriales</taxon>
        <taxon>Sphingobacteriaceae</taxon>
        <taxon>Arcticibacter</taxon>
    </lineage>
</organism>
<evidence type="ECO:0000313" key="1">
    <source>
        <dbReference type="EMBL" id="EOR94569.1"/>
    </source>
</evidence>
<comment type="caution">
    <text evidence="1">The sequence shown here is derived from an EMBL/GenBank/DDBJ whole genome shotgun (WGS) entry which is preliminary data.</text>
</comment>
<gene>
    <name evidence="1" type="ORF">ADIARSV_2167</name>
</gene>
<dbReference type="Gene3D" id="3.90.550.10">
    <property type="entry name" value="Spore Coat Polysaccharide Biosynthesis Protein SpsA, Chain A"/>
    <property type="match status" value="1"/>
</dbReference>
<reference evidence="1 2" key="1">
    <citation type="journal article" date="2013" name="Genome Announc.">
        <title>Draft Genome Sequence of Arcticibacter svalbardensis Strain MN12-7T, a Member of the Family Sphingobacteriaceae Isolated from an Arctic Soil Sample.</title>
        <authorList>
            <person name="Shivaji S."/>
            <person name="Ara S."/>
            <person name="Prasad S."/>
            <person name="Manasa B.P."/>
            <person name="Begum Z."/>
            <person name="Singh A."/>
            <person name="Kumar Pinnaka A."/>
        </authorList>
    </citation>
    <scope>NUCLEOTIDE SEQUENCE [LARGE SCALE GENOMIC DNA]</scope>
    <source>
        <strain evidence="1 2">MN12-7</strain>
    </source>
</reference>
<dbReference type="eggNOG" id="COG3306">
    <property type="taxonomic scope" value="Bacteria"/>
</dbReference>
<accession>R9H012</accession>
<keyword evidence="2" id="KW-1185">Reference proteome</keyword>
<dbReference type="AlphaFoldDB" id="R9H012"/>
<evidence type="ECO:0008006" key="3">
    <source>
        <dbReference type="Google" id="ProtNLM"/>
    </source>
</evidence>
<dbReference type="InterPro" id="IPR029044">
    <property type="entry name" value="Nucleotide-diphossugar_trans"/>
</dbReference>
<dbReference type="PATRIC" id="fig|1150600.3.peg.2141"/>
<name>R9H012_9SPHI</name>
<proteinExistence type="predicted"/>
<evidence type="ECO:0000313" key="2">
    <source>
        <dbReference type="Proteomes" id="UP000014174"/>
    </source>
</evidence>
<dbReference type="EMBL" id="AQPN01000079">
    <property type="protein sequence ID" value="EOR94569.1"/>
    <property type="molecule type" value="Genomic_DNA"/>
</dbReference>
<dbReference type="SUPFAM" id="SSF53448">
    <property type="entry name" value="Nucleotide-diphospho-sugar transferases"/>
    <property type="match status" value="1"/>
</dbReference>
<dbReference type="Proteomes" id="UP000014174">
    <property type="component" value="Unassembled WGS sequence"/>
</dbReference>
<dbReference type="STRING" id="1150600.ADIARSV_2167"/>
<protein>
    <recommendedName>
        <fullName evidence="3">Sugar transferase</fullName>
    </recommendedName>
</protein>
<sequence length="292" mass="33729">MDGLKLTIEHLKQNYLAASTDLYIFSDGAAKIADSKQVDLVRDYLQTIDGFKEVNIQTSAVNKGLAKSIIDGVTEVLKIHESVIVLEDDLLTSTNFLNYMNQSLEFYKENKKVFSVSAYSFPILFPQVYIYDNYFTKRGSSWGWGTWRNRWESVDWQVSDYDDFAHNPIARKKFNQMGSDMADMLDKQMKGKVNSWAIRWCYHQFKTDTFTAFPSQSKIQNIGFSAAATHTSSVQQSRFATIMDDSNRQSFKLNPFVSLNSLIVKQFVKRYSVITRLKYKALSLIQYRISFL</sequence>